<dbReference type="InterPro" id="IPR001892">
    <property type="entry name" value="Ribosomal_uS13"/>
</dbReference>
<evidence type="ECO:0000256" key="6">
    <source>
        <dbReference type="ARBA" id="ARBA00023274"/>
    </source>
</evidence>
<dbReference type="SUPFAM" id="SSF46946">
    <property type="entry name" value="S13-like H2TH domain"/>
    <property type="match status" value="1"/>
</dbReference>
<dbReference type="PANTHER" id="PTHR10871:SF1">
    <property type="entry name" value="SMALL RIBOSOMAL SUBUNIT PROTEIN US13M"/>
    <property type="match status" value="1"/>
</dbReference>
<evidence type="ECO:0000256" key="7">
    <source>
        <dbReference type="RuleBase" id="RU003830"/>
    </source>
</evidence>
<proteinExistence type="inferred from homology"/>
<dbReference type="PIRSF" id="PIRSF002134">
    <property type="entry name" value="Ribosomal_S13"/>
    <property type="match status" value="1"/>
</dbReference>
<geneLocation type="plastid" evidence="8"/>
<dbReference type="GO" id="GO:0015935">
    <property type="term" value="C:small ribosomal subunit"/>
    <property type="evidence" value="ECO:0007669"/>
    <property type="project" value="TreeGrafter"/>
</dbReference>
<dbReference type="GO" id="GO:0005829">
    <property type="term" value="C:cytosol"/>
    <property type="evidence" value="ECO:0007669"/>
    <property type="project" value="TreeGrafter"/>
</dbReference>
<dbReference type="GeneID" id="55752466"/>
<evidence type="ECO:0000256" key="2">
    <source>
        <dbReference type="ARBA" id="ARBA00011458"/>
    </source>
</evidence>
<protein>
    <submittedName>
        <fullName evidence="8">Ribosomal protein S13</fullName>
    </submittedName>
</protein>
<keyword evidence="5 7" id="KW-0689">Ribosomal protein</keyword>
<reference evidence="8" key="1">
    <citation type="submission" date="2020-04" db="EMBL/GenBank/DDBJ databases">
        <authorList>
            <person name="Hulatt C.J."/>
            <person name="Posewitz M.C."/>
        </authorList>
    </citation>
    <scope>NUCLEOTIDE SEQUENCE</scope>
    <source>
        <strain evidence="8">NIVA-4/92</strain>
    </source>
</reference>
<evidence type="ECO:0000256" key="5">
    <source>
        <dbReference type="ARBA" id="ARBA00022980"/>
    </source>
</evidence>
<dbReference type="InterPro" id="IPR018269">
    <property type="entry name" value="Ribosomal_uS13_CS"/>
</dbReference>
<dbReference type="NCBIfam" id="TIGR03631">
    <property type="entry name" value="uS13_bact"/>
    <property type="match status" value="1"/>
</dbReference>
<accession>A0A7D3Q5C2</accession>
<dbReference type="InterPro" id="IPR027437">
    <property type="entry name" value="Rbsml_uS13_C"/>
</dbReference>
<dbReference type="Gene3D" id="1.10.8.50">
    <property type="match status" value="1"/>
</dbReference>
<comment type="subunit">
    <text evidence="2">Part of the 30S ribosomal subunit.</text>
</comment>
<dbReference type="AlphaFoldDB" id="A0A7D3Q5C2"/>
<dbReference type="InterPro" id="IPR010979">
    <property type="entry name" value="Ribosomal_uS13-like_H2TH"/>
</dbReference>
<dbReference type="HAMAP" id="MF_01315">
    <property type="entry name" value="Ribosomal_uS13"/>
    <property type="match status" value="1"/>
</dbReference>
<dbReference type="PANTHER" id="PTHR10871">
    <property type="entry name" value="30S RIBOSOMAL PROTEIN S13/40S RIBOSOMAL PROTEIN S18"/>
    <property type="match status" value="1"/>
</dbReference>
<evidence type="ECO:0000256" key="3">
    <source>
        <dbReference type="ARBA" id="ARBA00022730"/>
    </source>
</evidence>
<keyword evidence="8" id="KW-0934">Plastid</keyword>
<keyword evidence="3" id="KW-0699">rRNA-binding</keyword>
<keyword evidence="4" id="KW-0694">RNA-binding</keyword>
<dbReference type="GO" id="GO:0019843">
    <property type="term" value="F:rRNA binding"/>
    <property type="evidence" value="ECO:0007669"/>
    <property type="project" value="UniProtKB-KW"/>
</dbReference>
<dbReference type="PROSITE" id="PS00646">
    <property type="entry name" value="RIBOSOMAL_S13_1"/>
    <property type="match status" value="1"/>
</dbReference>
<comment type="similarity">
    <text evidence="1 7">Belongs to the universal ribosomal protein uS13 family.</text>
</comment>
<organism evidence="8">
    <name type="scientific">Pavlova sp. NIVA-4/92</name>
    <dbReference type="NCBI Taxonomy" id="2686093"/>
    <lineage>
        <taxon>Eukaryota</taxon>
        <taxon>Haptista</taxon>
        <taxon>Haptophyta</taxon>
        <taxon>Pavlovophyceae</taxon>
        <taxon>Pavlovales</taxon>
        <taxon>Pavlovaceae</taxon>
        <taxon>Pavlova</taxon>
    </lineage>
</organism>
<gene>
    <name evidence="8" type="primary">rps13</name>
</gene>
<dbReference type="InterPro" id="IPR019980">
    <property type="entry name" value="Ribosomal_uS13_bac-type"/>
</dbReference>
<name>A0A7D3Q5C2_9EUKA</name>
<evidence type="ECO:0000256" key="1">
    <source>
        <dbReference type="ARBA" id="ARBA00008080"/>
    </source>
</evidence>
<dbReference type="PROSITE" id="PS50159">
    <property type="entry name" value="RIBOSOMAL_S13_2"/>
    <property type="match status" value="1"/>
</dbReference>
<evidence type="ECO:0000313" key="8">
    <source>
        <dbReference type="EMBL" id="QKE31122.1"/>
    </source>
</evidence>
<sequence>MIRIAGIDLSNEKQISIALTSIYGVGSWRSLNILRQFNIEPTTKCKDLTDEETALLRDNIDKVYQIEGDLRRVKIMNIKRLVDIQCYRGKRHKLGLPLRGQRTRTNSRNARLGKR</sequence>
<dbReference type="Gene3D" id="4.10.910.10">
    <property type="entry name" value="30s ribosomal protein s13, domain 2"/>
    <property type="match status" value="1"/>
</dbReference>
<evidence type="ECO:0000256" key="4">
    <source>
        <dbReference type="ARBA" id="ARBA00022884"/>
    </source>
</evidence>
<dbReference type="FunFam" id="1.10.8.50:FF:000001">
    <property type="entry name" value="30S ribosomal protein S13"/>
    <property type="match status" value="1"/>
</dbReference>
<dbReference type="RefSeq" id="YP_009863791.1">
    <property type="nucleotide sequence ID" value="NC_049013.1"/>
</dbReference>
<dbReference type="EMBL" id="MT364382">
    <property type="protein sequence ID" value="QKE31122.1"/>
    <property type="molecule type" value="Genomic_DNA"/>
</dbReference>
<dbReference type="Pfam" id="PF00416">
    <property type="entry name" value="Ribosomal_S13"/>
    <property type="match status" value="1"/>
</dbReference>
<dbReference type="GO" id="GO:0003735">
    <property type="term" value="F:structural constituent of ribosome"/>
    <property type="evidence" value="ECO:0007669"/>
    <property type="project" value="InterPro"/>
</dbReference>
<keyword evidence="6 7" id="KW-0687">Ribonucleoprotein</keyword>
<dbReference type="GO" id="GO:0006412">
    <property type="term" value="P:translation"/>
    <property type="evidence" value="ECO:0007669"/>
    <property type="project" value="InterPro"/>
</dbReference>